<dbReference type="Pfam" id="PF00391">
    <property type="entry name" value="PEP-utilizers"/>
    <property type="match status" value="1"/>
</dbReference>
<dbReference type="EMBL" id="SIJB01000028">
    <property type="protein sequence ID" value="NBI29964.1"/>
    <property type="molecule type" value="Genomic_DNA"/>
</dbReference>
<dbReference type="SUPFAM" id="SSF56059">
    <property type="entry name" value="Glutathione synthetase ATP-binding domain-like"/>
    <property type="match status" value="1"/>
</dbReference>
<dbReference type="Pfam" id="PF01326">
    <property type="entry name" value="PPDK_N"/>
    <property type="match status" value="1"/>
</dbReference>
<dbReference type="InterPro" id="IPR002192">
    <property type="entry name" value="PPDK_AMP/ATP-bd"/>
</dbReference>
<feature type="domain" description="PEP-utilising enzyme mobile" evidence="3">
    <location>
        <begin position="798"/>
        <end position="868"/>
    </location>
</feature>
<keyword evidence="6" id="KW-1185">Reference proteome</keyword>
<dbReference type="AlphaFoldDB" id="A0A6N9Q5Q9"/>
<keyword evidence="5" id="KW-0670">Pyruvate</keyword>
<evidence type="ECO:0000256" key="2">
    <source>
        <dbReference type="ARBA" id="ARBA00022840"/>
    </source>
</evidence>
<evidence type="ECO:0000259" key="3">
    <source>
        <dbReference type="Pfam" id="PF00391"/>
    </source>
</evidence>
<dbReference type="InterPro" id="IPR008279">
    <property type="entry name" value="PEP-util_enz_mobile_dom"/>
</dbReference>
<organism evidence="5 6">
    <name type="scientific">Chengkuizengella marina</name>
    <dbReference type="NCBI Taxonomy" id="2507566"/>
    <lineage>
        <taxon>Bacteria</taxon>
        <taxon>Bacillati</taxon>
        <taxon>Bacillota</taxon>
        <taxon>Bacilli</taxon>
        <taxon>Bacillales</taxon>
        <taxon>Paenibacillaceae</taxon>
        <taxon>Chengkuizengella</taxon>
    </lineage>
</organism>
<evidence type="ECO:0000256" key="1">
    <source>
        <dbReference type="ARBA" id="ARBA00022741"/>
    </source>
</evidence>
<evidence type="ECO:0000313" key="5">
    <source>
        <dbReference type="EMBL" id="NBI29964.1"/>
    </source>
</evidence>
<dbReference type="GO" id="GO:0016301">
    <property type="term" value="F:kinase activity"/>
    <property type="evidence" value="ECO:0007669"/>
    <property type="project" value="InterPro"/>
</dbReference>
<sequence length="876" mass="98805">MRPHVLFFNEINRTSLLYVGGKGANLGELSKAGFPVPGGFCVTTYAYKDFIATSSQIESLLDELNDLDSNDLNQLRELGKRIRTHLQHLAIPIKLKNKIIHAWESVGKQYAYAVRSSATAEDLPTASFAGQHDTYLNIKGKEQLLQHIRQCWASLFTDRAISYRSKNGFNHREVYLSVVVQRMVNPNISGIMFTADPIKGNRKVVSIDASFGLGEALVSGIVSADLYKVKEDIIIEKNISDKKLAIFSLSKGGTVKKELTLEQQTKQAMIDSQILSLAKIGKQIEDHFESPQDIEFCFENDEIFIVQSRPVTSLYPLPNIEQEPLRVLISFGHIQVMTDAIKPLGLSVIRTLFKGGGNVILETGGRIYFDPTEILRHKLGRRFLPKILNNVDENISRAIKEIIQRDEIVDVPPKPGLFKDIRKFVGPILKEGWKNYRKSDPKLVKDQIEAYLETKLNEIRQDLDNSIGVDRLKKVQFHLNTLGPNILENVIPKNILPFLFSTIFLRKLYIRWIGDDKEFQKLNKSLPGNVTSEMGLQIGDLADLVRELPKVEEYLKNAKDQTFYEGLNSVDGGERFKHAFELFISKYGMRCPGEIDLTKPRWREAPTQLIPAILGHMRSVKSGEHREKFTLGELESQEAAQKIINCVKHNRFKTKLVKRQLELYHHLAGLREHHKYMFVSFLDECKKAILSEAEVLVKKGVLQERKDVYFLSLDELIEVLEGEYKQNKSQSISDRKETYEYHQKLKPPRVMTSEGEIITGSPKQGDFPKNALVGSPASAGVIEGKARIILSPETAMLNEGEILVAPHTDPGWTPLFQSARALVTEVGGLMTHGSVVAREYGIPAVVGLDDATKKLKDGQLIRVDGNQGFVEILSDE</sequence>
<dbReference type="Gene3D" id="3.30.470.20">
    <property type="entry name" value="ATP-grasp fold, B domain"/>
    <property type="match status" value="1"/>
</dbReference>
<dbReference type="PANTHER" id="PTHR43615:SF1">
    <property type="entry name" value="PPDK_N DOMAIN-CONTAINING PROTEIN"/>
    <property type="match status" value="1"/>
</dbReference>
<dbReference type="RefSeq" id="WP_160646765.1">
    <property type="nucleotide sequence ID" value="NZ_SIJB01000028.1"/>
</dbReference>
<dbReference type="InterPro" id="IPR051549">
    <property type="entry name" value="PEP_Utilizing_Enz"/>
</dbReference>
<dbReference type="InterPro" id="IPR036637">
    <property type="entry name" value="Phosphohistidine_dom_sf"/>
</dbReference>
<feature type="domain" description="Pyruvate phosphate dikinase AMP/ATP-binding" evidence="4">
    <location>
        <begin position="18"/>
        <end position="313"/>
    </location>
</feature>
<dbReference type="OrthoDB" id="9765468at2"/>
<evidence type="ECO:0000313" key="6">
    <source>
        <dbReference type="Proteomes" id="UP000448943"/>
    </source>
</evidence>
<dbReference type="Gene3D" id="3.30.1490.20">
    <property type="entry name" value="ATP-grasp fold, A domain"/>
    <property type="match status" value="1"/>
</dbReference>
<proteinExistence type="predicted"/>
<evidence type="ECO:0000259" key="4">
    <source>
        <dbReference type="Pfam" id="PF01326"/>
    </source>
</evidence>
<accession>A0A6N9Q5Q9</accession>
<keyword evidence="1" id="KW-0547">Nucleotide-binding</keyword>
<dbReference type="SUPFAM" id="SSF52009">
    <property type="entry name" value="Phosphohistidine domain"/>
    <property type="match status" value="1"/>
</dbReference>
<dbReference type="FunFam" id="3.30.1490.20:FF:000010">
    <property type="entry name" value="Phosphoenolpyruvate synthase"/>
    <property type="match status" value="1"/>
</dbReference>
<dbReference type="Gene3D" id="3.50.30.10">
    <property type="entry name" value="Phosphohistidine domain"/>
    <property type="match status" value="1"/>
</dbReference>
<dbReference type="Proteomes" id="UP000448943">
    <property type="component" value="Unassembled WGS sequence"/>
</dbReference>
<dbReference type="PANTHER" id="PTHR43615">
    <property type="entry name" value="PHOSPHOENOLPYRUVATE SYNTHASE-RELATED"/>
    <property type="match status" value="1"/>
</dbReference>
<reference evidence="5 6" key="1">
    <citation type="submission" date="2019-01" db="EMBL/GenBank/DDBJ databases">
        <title>Chengkuizengella sp. nov., isolated from deep-sea sediment of East Pacific Ocean.</title>
        <authorList>
            <person name="Yang J."/>
            <person name="Lai Q."/>
            <person name="Shao Z."/>
        </authorList>
    </citation>
    <scope>NUCLEOTIDE SEQUENCE [LARGE SCALE GENOMIC DNA]</scope>
    <source>
        <strain evidence="5 6">YPA3-1-1</strain>
    </source>
</reference>
<dbReference type="GO" id="GO:0005524">
    <property type="term" value="F:ATP binding"/>
    <property type="evidence" value="ECO:0007669"/>
    <property type="project" value="UniProtKB-KW"/>
</dbReference>
<dbReference type="NCBIfam" id="NF004877">
    <property type="entry name" value="PRK06241.1-2"/>
    <property type="match status" value="1"/>
</dbReference>
<name>A0A6N9Q5Q9_9BACL</name>
<dbReference type="InterPro" id="IPR013815">
    <property type="entry name" value="ATP_grasp_subdomain_1"/>
</dbReference>
<dbReference type="NCBIfam" id="NF004878">
    <property type="entry name" value="PRK06241.1-3"/>
    <property type="match status" value="1"/>
</dbReference>
<gene>
    <name evidence="5" type="ORF">ERL59_13450</name>
</gene>
<keyword evidence="2" id="KW-0067">ATP-binding</keyword>
<protein>
    <submittedName>
        <fullName evidence="5">Phosphoenolpyruvate synthase</fullName>
    </submittedName>
</protein>
<comment type="caution">
    <text evidence="5">The sequence shown here is derived from an EMBL/GenBank/DDBJ whole genome shotgun (WGS) entry which is preliminary data.</text>
</comment>